<dbReference type="InterPro" id="IPR000182">
    <property type="entry name" value="GNAT_dom"/>
</dbReference>
<evidence type="ECO:0000256" key="2">
    <source>
        <dbReference type="ARBA" id="ARBA00023315"/>
    </source>
</evidence>
<reference evidence="4 5" key="1">
    <citation type="submission" date="2018-09" db="EMBL/GenBank/DDBJ databases">
        <title>Complete genome sequence of Euzebya sp. DY32-46 isolated from seawater of Pacific Ocean.</title>
        <authorList>
            <person name="Xu L."/>
            <person name="Wu Y.-H."/>
            <person name="Xu X.-W."/>
        </authorList>
    </citation>
    <scope>NUCLEOTIDE SEQUENCE [LARGE SCALE GENOMIC DNA]</scope>
    <source>
        <strain evidence="4 5">DY32-46</strain>
    </source>
</reference>
<name>A0A346XT97_9ACTN</name>
<dbReference type="KEGG" id="euz:DVS28_a0743"/>
<evidence type="ECO:0000256" key="1">
    <source>
        <dbReference type="ARBA" id="ARBA00022679"/>
    </source>
</evidence>
<gene>
    <name evidence="4" type="ORF">DVS28_a0743</name>
</gene>
<dbReference type="Proteomes" id="UP000264006">
    <property type="component" value="Chromosome"/>
</dbReference>
<dbReference type="GO" id="GO:0016747">
    <property type="term" value="F:acyltransferase activity, transferring groups other than amino-acyl groups"/>
    <property type="evidence" value="ECO:0007669"/>
    <property type="project" value="InterPro"/>
</dbReference>
<dbReference type="Gene3D" id="3.40.630.30">
    <property type="match status" value="1"/>
</dbReference>
<dbReference type="AlphaFoldDB" id="A0A346XT97"/>
<organism evidence="4 5">
    <name type="scientific">Euzebya pacifica</name>
    <dbReference type="NCBI Taxonomy" id="1608957"/>
    <lineage>
        <taxon>Bacteria</taxon>
        <taxon>Bacillati</taxon>
        <taxon>Actinomycetota</taxon>
        <taxon>Nitriliruptoria</taxon>
        <taxon>Euzebyales</taxon>
    </lineage>
</organism>
<protein>
    <recommendedName>
        <fullName evidence="3">N-acetyltransferase domain-containing protein</fullName>
    </recommendedName>
</protein>
<dbReference type="SUPFAM" id="SSF55729">
    <property type="entry name" value="Acyl-CoA N-acyltransferases (Nat)"/>
    <property type="match status" value="1"/>
</dbReference>
<dbReference type="PANTHER" id="PTHR43877">
    <property type="entry name" value="AMINOALKYLPHOSPHONATE N-ACETYLTRANSFERASE-RELATED-RELATED"/>
    <property type="match status" value="1"/>
</dbReference>
<dbReference type="InterPro" id="IPR050832">
    <property type="entry name" value="Bact_Acetyltransf"/>
</dbReference>
<accession>A0A346XT97</accession>
<dbReference type="InterPro" id="IPR016181">
    <property type="entry name" value="Acyl_CoA_acyltransferase"/>
</dbReference>
<keyword evidence="2" id="KW-0012">Acyltransferase</keyword>
<evidence type="ECO:0000259" key="3">
    <source>
        <dbReference type="PROSITE" id="PS51186"/>
    </source>
</evidence>
<dbReference type="Pfam" id="PF00583">
    <property type="entry name" value="Acetyltransf_1"/>
    <property type="match status" value="1"/>
</dbReference>
<sequence length="276" mass="31099">MRLRLSAVPAVVEALERDFGRLPAGMWDPRHHYLLDALDRHESQRFVVWGDREPRSVVHLGLTGTVLPAGHPDGAEYLAPFVERSRWRIMIGDEAITGALLDLAMGRSWWRRRPQVRIQRFMTVERLDSFADVEGFRRGARQDLPWLEEFACRLHVEDRMGPPLGGSARVAVGHRMGESVDRGMTWVVERAGRPVAKLDLSLHSTRRGAQIAGVYVDPEWRGRGIATGMVQRLSAELLHGGLPVVSLHVRDDNEAAIRAYRGAGFAERGNWLLALR</sequence>
<evidence type="ECO:0000313" key="4">
    <source>
        <dbReference type="EMBL" id="AXV05444.1"/>
    </source>
</evidence>
<keyword evidence="5" id="KW-1185">Reference proteome</keyword>
<proteinExistence type="predicted"/>
<dbReference type="PROSITE" id="PS51186">
    <property type="entry name" value="GNAT"/>
    <property type="match status" value="1"/>
</dbReference>
<evidence type="ECO:0000313" key="5">
    <source>
        <dbReference type="Proteomes" id="UP000264006"/>
    </source>
</evidence>
<dbReference type="OrthoDB" id="5241264at2"/>
<dbReference type="EMBL" id="CP031165">
    <property type="protein sequence ID" value="AXV05444.1"/>
    <property type="molecule type" value="Genomic_DNA"/>
</dbReference>
<feature type="domain" description="N-acetyltransferase" evidence="3">
    <location>
        <begin position="122"/>
        <end position="276"/>
    </location>
</feature>
<keyword evidence="1" id="KW-0808">Transferase</keyword>
<dbReference type="CDD" id="cd04301">
    <property type="entry name" value="NAT_SF"/>
    <property type="match status" value="1"/>
</dbReference>